<evidence type="ECO:0000259" key="6">
    <source>
        <dbReference type="PROSITE" id="PS51007"/>
    </source>
</evidence>
<evidence type="ECO:0000313" key="7">
    <source>
        <dbReference type="EMBL" id="MFD2245710.1"/>
    </source>
</evidence>
<dbReference type="SUPFAM" id="SSF46626">
    <property type="entry name" value="Cytochrome c"/>
    <property type="match status" value="1"/>
</dbReference>
<dbReference type="Pfam" id="PF13442">
    <property type="entry name" value="Cytochrome_CBB3"/>
    <property type="match status" value="1"/>
</dbReference>
<evidence type="ECO:0000256" key="4">
    <source>
        <dbReference type="PROSITE-ProRule" id="PRU00433"/>
    </source>
</evidence>
<evidence type="ECO:0000256" key="5">
    <source>
        <dbReference type="SAM" id="SignalP"/>
    </source>
</evidence>
<accession>A0ABW5CXF1</accession>
<dbReference type="Gene3D" id="2.120.10.30">
    <property type="entry name" value="TolB, C-terminal domain"/>
    <property type="match status" value="1"/>
</dbReference>
<dbReference type="InterPro" id="IPR012938">
    <property type="entry name" value="Glc/Sorbosone_DH"/>
</dbReference>
<dbReference type="RefSeq" id="WP_250427362.1">
    <property type="nucleotide sequence ID" value="NZ_JALPRR010000001.1"/>
</dbReference>
<evidence type="ECO:0000313" key="8">
    <source>
        <dbReference type="Proteomes" id="UP001597374"/>
    </source>
</evidence>
<reference evidence="8" key="1">
    <citation type="journal article" date="2019" name="Int. J. Syst. Evol. Microbiol.">
        <title>The Global Catalogue of Microorganisms (GCM) 10K type strain sequencing project: providing services to taxonomists for standard genome sequencing and annotation.</title>
        <authorList>
            <consortium name="The Broad Institute Genomics Platform"/>
            <consortium name="The Broad Institute Genome Sequencing Center for Infectious Disease"/>
            <person name="Wu L."/>
            <person name="Ma J."/>
        </authorList>
    </citation>
    <scope>NUCLEOTIDE SEQUENCE [LARGE SCALE GENOMIC DNA]</scope>
    <source>
        <strain evidence="8">CGMCC 4.1782</strain>
    </source>
</reference>
<proteinExistence type="predicted"/>
<dbReference type="PANTHER" id="PTHR19328">
    <property type="entry name" value="HEDGEHOG-INTERACTING PROTEIN"/>
    <property type="match status" value="1"/>
</dbReference>
<keyword evidence="8" id="KW-1185">Reference proteome</keyword>
<gene>
    <name evidence="7" type="ORF">ACFSKP_05555</name>
</gene>
<feature type="domain" description="Cytochrome c" evidence="6">
    <location>
        <begin position="58"/>
        <end position="132"/>
    </location>
</feature>
<organism evidence="7 8">
    <name type="scientific">Pontibacter ruber</name>
    <dbReference type="NCBI Taxonomy" id="1343895"/>
    <lineage>
        <taxon>Bacteria</taxon>
        <taxon>Pseudomonadati</taxon>
        <taxon>Bacteroidota</taxon>
        <taxon>Cytophagia</taxon>
        <taxon>Cytophagales</taxon>
        <taxon>Hymenobacteraceae</taxon>
        <taxon>Pontibacter</taxon>
    </lineage>
</organism>
<dbReference type="InterPro" id="IPR036909">
    <property type="entry name" value="Cyt_c-like_dom_sf"/>
</dbReference>
<dbReference type="PROSITE" id="PS51007">
    <property type="entry name" value="CYTC"/>
    <property type="match status" value="1"/>
</dbReference>
<protein>
    <submittedName>
        <fullName evidence="7">PQQ-dependent sugar dehydrogenase</fullName>
    </submittedName>
</protein>
<comment type="caution">
    <text evidence="7">The sequence shown here is derived from an EMBL/GenBank/DDBJ whole genome shotgun (WGS) entry which is preliminary data.</text>
</comment>
<keyword evidence="5" id="KW-0732">Signal</keyword>
<dbReference type="InterPro" id="IPR009056">
    <property type="entry name" value="Cyt_c-like_dom"/>
</dbReference>
<evidence type="ECO:0000256" key="2">
    <source>
        <dbReference type="ARBA" id="ARBA00022723"/>
    </source>
</evidence>
<dbReference type="Pfam" id="PF07995">
    <property type="entry name" value="GSDH"/>
    <property type="match status" value="1"/>
</dbReference>
<dbReference type="InterPro" id="IPR011042">
    <property type="entry name" value="6-blade_b-propeller_TolB-like"/>
</dbReference>
<keyword evidence="1 4" id="KW-0349">Heme</keyword>
<feature type="signal peptide" evidence="5">
    <location>
        <begin position="1"/>
        <end position="32"/>
    </location>
</feature>
<name>A0ABW5CXF1_9BACT</name>
<keyword evidence="2 4" id="KW-0479">Metal-binding</keyword>
<keyword evidence="3 4" id="KW-0408">Iron</keyword>
<dbReference type="EMBL" id="JBHUIM010000001">
    <property type="protein sequence ID" value="MFD2245710.1"/>
    <property type="molecule type" value="Genomic_DNA"/>
</dbReference>
<dbReference type="Proteomes" id="UP001597374">
    <property type="component" value="Unassembled WGS sequence"/>
</dbReference>
<dbReference type="PROSITE" id="PS51257">
    <property type="entry name" value="PROKAR_LIPOPROTEIN"/>
    <property type="match status" value="1"/>
</dbReference>
<dbReference type="Gene3D" id="1.10.760.10">
    <property type="entry name" value="Cytochrome c-like domain"/>
    <property type="match status" value="1"/>
</dbReference>
<feature type="chain" id="PRO_5046519410" evidence="5">
    <location>
        <begin position="33"/>
        <end position="499"/>
    </location>
</feature>
<dbReference type="SUPFAM" id="SSF50952">
    <property type="entry name" value="Soluble quinoprotein glucose dehydrogenase"/>
    <property type="match status" value="1"/>
</dbReference>
<evidence type="ECO:0000256" key="3">
    <source>
        <dbReference type="ARBA" id="ARBA00023004"/>
    </source>
</evidence>
<dbReference type="PANTHER" id="PTHR19328:SF75">
    <property type="entry name" value="ALDOSE SUGAR DEHYDROGENASE YLII"/>
    <property type="match status" value="1"/>
</dbReference>
<sequence length="499" mass="55085">MTKTTNLLSMLAFGLLSLQGCTSSTSSSSANASSANNSTDTATATATASIGQTAALDDKHKNARTAYANYCSGCHGEKLEAFTDRQWKHGNTDEALFQAIKVGYPNEGMPAFDEAFTDEEIKGLVSYIQEGIQNVQAYTFNKEEAMPAVHTSEKMSFKLDTVVTGLESPWGMAFLPNGDMLITDRNGSFYRHTKGKALQKIEGAPQVLVQGQGGLLDVALHPDFAKNNLVYLSYSAQKEEGGNILSTTAVMRAKLEGNKLTNQKVIFEAQPWSRTRHHYGSRLVFGKDNYLYLSVGDRGNHHENAQNLERFPGKVHRIKDDGSIPSDNPYVNQQGAVGSIYTYGNRNIQGMTMHPKTGQIWSNEHGPKGGDEINIIEKGKNYGWPVISYGINYNGTVLTELTKKEGMEQPLHYWVPSIGPSGMAFVYGDRYKAWEGDLLVGSLRFQFLSRLKMDGNKVVSEEKLLKNIGRVRDVRMAPDGHIYISVETPGIIYRLVPTK</sequence>
<dbReference type="InterPro" id="IPR011041">
    <property type="entry name" value="Quinoprot_gluc/sorb_DH_b-prop"/>
</dbReference>
<evidence type="ECO:0000256" key="1">
    <source>
        <dbReference type="ARBA" id="ARBA00022617"/>
    </source>
</evidence>